<keyword evidence="2" id="KW-0812">Transmembrane</keyword>
<feature type="compositionally biased region" description="Basic and acidic residues" evidence="1">
    <location>
        <begin position="374"/>
        <end position="415"/>
    </location>
</feature>
<proteinExistence type="predicted"/>
<feature type="transmembrane region" description="Helical" evidence="2">
    <location>
        <begin position="334"/>
        <end position="355"/>
    </location>
</feature>
<feature type="transmembrane region" description="Helical" evidence="2">
    <location>
        <begin position="121"/>
        <end position="141"/>
    </location>
</feature>
<feature type="transmembrane region" description="Helical" evidence="2">
    <location>
        <begin position="189"/>
        <end position="210"/>
    </location>
</feature>
<organism evidence="3 4">
    <name type="scientific">Pseudonocardia endophytica</name>
    <dbReference type="NCBI Taxonomy" id="401976"/>
    <lineage>
        <taxon>Bacteria</taxon>
        <taxon>Bacillati</taxon>
        <taxon>Actinomycetota</taxon>
        <taxon>Actinomycetes</taxon>
        <taxon>Pseudonocardiales</taxon>
        <taxon>Pseudonocardiaceae</taxon>
        <taxon>Pseudonocardia</taxon>
    </lineage>
</organism>
<feature type="compositionally biased region" description="Basic and acidic residues" evidence="1">
    <location>
        <begin position="422"/>
        <end position="442"/>
    </location>
</feature>
<evidence type="ECO:0000256" key="1">
    <source>
        <dbReference type="SAM" id="MobiDB-lite"/>
    </source>
</evidence>
<name>A0A4R1HHP8_PSEEN</name>
<dbReference type="AlphaFoldDB" id="A0A4R1HHP8"/>
<keyword evidence="2" id="KW-1133">Transmembrane helix</keyword>
<feature type="transmembrane region" description="Helical" evidence="2">
    <location>
        <begin position="217"/>
        <end position="239"/>
    </location>
</feature>
<feature type="transmembrane region" description="Helical" evidence="2">
    <location>
        <begin position="302"/>
        <end position="322"/>
    </location>
</feature>
<feature type="compositionally biased region" description="Basic and acidic residues" evidence="1">
    <location>
        <begin position="492"/>
        <end position="501"/>
    </location>
</feature>
<evidence type="ECO:0000313" key="3">
    <source>
        <dbReference type="EMBL" id="TCK20421.1"/>
    </source>
</evidence>
<reference evidence="3 4" key="1">
    <citation type="submission" date="2019-03" db="EMBL/GenBank/DDBJ databases">
        <title>Sequencing the genomes of 1000 actinobacteria strains.</title>
        <authorList>
            <person name="Klenk H.-P."/>
        </authorList>
    </citation>
    <scope>NUCLEOTIDE SEQUENCE [LARGE SCALE GENOMIC DNA]</scope>
    <source>
        <strain evidence="3 4">DSM 44969</strain>
    </source>
</reference>
<feature type="transmembrane region" description="Helical" evidence="2">
    <location>
        <begin position="259"/>
        <end position="281"/>
    </location>
</feature>
<sequence length="522" mass="52171">MGAVLVGYALLVPVAVLLLMSGGSGSFDGAFAVAVPMWLAAHQIPVEVDGRALGVLPLLPTAVVVTVVAVAANWSVRRLGCRIRHDAGPVVASQAGAAAAVAVLAGALLPGDVSVTTPWASMVGAGLLAGLAAGVGVLRACGLPPEWSRRLDGWPRAASSGARIGAAGLLLSGTLVLLLGLAVRAGTVAGSFAGLAPGVGESLGALLLAVGYLPNALVAGTAWSLGPGVAIGAAQYGPFDVQAGPLPPFPLFAAVPTEAVPLWGALVLLLPVGAGVAVGLVCRRALGATAPVRDRASAAGSAAGATAVGAGIVAAVAGGSLAGGPYDPVSLSPVGVLLAALVLLGIPATIAAVGIDELLGRRPQATRGSAAERAAARREGRSRDDARSTGSDRRTGPARRERSTPERGTSRDRSRTTSGDETGIRDDPAGEDREAPARDRPSRPSSDGPSRPRKRDAATPNGSSPGGTGRGPSSRTEREPGPRPRTVGDLVAQKDREHADDPPDPAPEQTDTGRDEEDDAER</sequence>
<dbReference type="Proteomes" id="UP000295560">
    <property type="component" value="Unassembled WGS sequence"/>
</dbReference>
<dbReference type="EMBL" id="SMFZ01000002">
    <property type="protein sequence ID" value="TCK20421.1"/>
    <property type="molecule type" value="Genomic_DNA"/>
</dbReference>
<feature type="transmembrane region" description="Helical" evidence="2">
    <location>
        <begin position="162"/>
        <end position="183"/>
    </location>
</feature>
<evidence type="ECO:0000256" key="2">
    <source>
        <dbReference type="SAM" id="Phobius"/>
    </source>
</evidence>
<dbReference type="Pfam" id="PF19877">
    <property type="entry name" value="DUF6350"/>
    <property type="match status" value="1"/>
</dbReference>
<feature type="transmembrane region" description="Helical" evidence="2">
    <location>
        <begin position="88"/>
        <end position="109"/>
    </location>
</feature>
<gene>
    <name evidence="3" type="ORF">EV378_4380</name>
</gene>
<comment type="caution">
    <text evidence="3">The sequence shown here is derived from an EMBL/GenBank/DDBJ whole genome shotgun (WGS) entry which is preliminary data.</text>
</comment>
<dbReference type="InterPro" id="IPR045931">
    <property type="entry name" value="DUF6350"/>
</dbReference>
<keyword evidence="4" id="KW-1185">Reference proteome</keyword>
<evidence type="ECO:0000313" key="4">
    <source>
        <dbReference type="Proteomes" id="UP000295560"/>
    </source>
</evidence>
<keyword evidence="2" id="KW-0472">Membrane</keyword>
<accession>A0A4R1HHP8</accession>
<feature type="transmembrane region" description="Helical" evidence="2">
    <location>
        <begin position="56"/>
        <end position="76"/>
    </location>
</feature>
<feature type="region of interest" description="Disordered" evidence="1">
    <location>
        <begin position="363"/>
        <end position="522"/>
    </location>
</feature>
<protein>
    <submittedName>
        <fullName evidence="3">Uncharacterized protein</fullName>
    </submittedName>
</protein>